<dbReference type="InterPro" id="IPR016181">
    <property type="entry name" value="Acyl_CoA_acyltransferase"/>
</dbReference>
<protein>
    <recommendedName>
        <fullName evidence="1">BioF2-like acetyltransferase domain-containing protein</fullName>
    </recommendedName>
</protein>
<dbReference type="RefSeq" id="WP_081169890.1">
    <property type="nucleotide sequence ID" value="NZ_LWBP01000217.1"/>
</dbReference>
<proteinExistence type="predicted"/>
<sequence length="582" mass="66828">MNTAANSTNDLYESPVPEVKPQPVIETGTRFNNNSDSFELIKGDAVIALLNNDSGFRQSWDLLFESCPWATVFQSRAFVTAWYQVYHEEHCPLLIIAVEQGQLKGLLPLAFLNTNEAEGPAEKQSGRITAAGHYEALYQTWLAAPSDGDAFIKKASTELLKQFPGYYLSLRFLPQGTPMKWITDDRQCRKRSIIQSHTCPLIHLKGTGSEKIFQHKKHFKYKLNRLKKLGEVRFETISNLQQFKNSLHEMAVLYDFRQSALFNKSPFSEDPAKKDFLQELFRLQLLHVTELKVDDNIIAAVVAVGGKDRVYLAGINCHSPTHARSFSPGFLHFVLLSQQLAAEGYSYFDLTPGYDPYKEELANEHENVYELVISNRPSFRIKRRIKKWVHARLVAAGKRPMTIELQWKRYGYLVKQHSPASLIKRMFRVFHKKEKQKSFLLQAFENPSTKIPLAHDNIIDLLAYKASKKTGLSKWDFMYDASYRLERGQHCYTWMENGILVCCAWVSYTDVLSPKKDNDPDADKKFEIHGLYCHSAGSGRLTGFIHAVIDEAVNVEKKHFIITNEPMFCKQLEEIGKRERET</sequence>
<keyword evidence="3" id="KW-1185">Reference proteome</keyword>
<dbReference type="Pfam" id="PF13480">
    <property type="entry name" value="Acetyltransf_6"/>
    <property type="match status" value="1"/>
</dbReference>
<comment type="caution">
    <text evidence="2">The sequence shown here is derived from an EMBL/GenBank/DDBJ whole genome shotgun (WGS) entry which is preliminary data.</text>
</comment>
<evidence type="ECO:0000313" key="2">
    <source>
        <dbReference type="EMBL" id="OQP51687.1"/>
    </source>
</evidence>
<name>A0A1V9F003_9BACT</name>
<dbReference type="InterPro" id="IPR038740">
    <property type="entry name" value="BioF2-like_GNAT_dom"/>
</dbReference>
<evidence type="ECO:0000259" key="1">
    <source>
        <dbReference type="Pfam" id="PF13480"/>
    </source>
</evidence>
<organism evidence="2 3">
    <name type="scientific">Niastella populi</name>
    <dbReference type="NCBI Taxonomy" id="550983"/>
    <lineage>
        <taxon>Bacteria</taxon>
        <taxon>Pseudomonadati</taxon>
        <taxon>Bacteroidota</taxon>
        <taxon>Chitinophagia</taxon>
        <taxon>Chitinophagales</taxon>
        <taxon>Chitinophagaceae</taxon>
        <taxon>Niastella</taxon>
    </lineage>
</organism>
<dbReference type="SUPFAM" id="SSF55729">
    <property type="entry name" value="Acyl-CoA N-acyltransferases (Nat)"/>
    <property type="match status" value="1"/>
</dbReference>
<dbReference type="Proteomes" id="UP000192276">
    <property type="component" value="Unassembled WGS sequence"/>
</dbReference>
<dbReference type="AlphaFoldDB" id="A0A1V9F003"/>
<feature type="domain" description="BioF2-like acetyltransferase" evidence="1">
    <location>
        <begin position="215"/>
        <end position="359"/>
    </location>
</feature>
<evidence type="ECO:0000313" key="3">
    <source>
        <dbReference type="Proteomes" id="UP000192276"/>
    </source>
</evidence>
<dbReference type="EMBL" id="LWBP01000217">
    <property type="protein sequence ID" value="OQP51687.1"/>
    <property type="molecule type" value="Genomic_DNA"/>
</dbReference>
<dbReference type="STRING" id="550983.A4R26_29355"/>
<accession>A0A1V9F003</accession>
<dbReference type="OrthoDB" id="500470at2"/>
<gene>
    <name evidence="2" type="ORF">A4R26_29355</name>
</gene>
<reference evidence="3" key="1">
    <citation type="submission" date="2016-04" db="EMBL/GenBank/DDBJ databases">
        <authorList>
            <person name="Chen L."/>
            <person name="Zhuang W."/>
            <person name="Wang G."/>
        </authorList>
    </citation>
    <scope>NUCLEOTIDE SEQUENCE [LARGE SCALE GENOMIC DNA]</scope>
    <source>
        <strain evidence="3">208</strain>
    </source>
</reference>